<dbReference type="OMA" id="PLCITVY"/>
<keyword evidence="4" id="KW-0479">Metal-binding</keyword>
<feature type="compositionally biased region" description="Low complexity" evidence="7">
    <location>
        <begin position="954"/>
        <end position="968"/>
    </location>
</feature>
<gene>
    <name evidence="9" type="ORF">ABB37_01526</name>
</gene>
<keyword evidence="3" id="KW-0949">S-adenosyl-L-methionine</keyword>
<evidence type="ECO:0000256" key="7">
    <source>
        <dbReference type="SAM" id="MobiDB-lite"/>
    </source>
</evidence>
<dbReference type="GO" id="GO:0005737">
    <property type="term" value="C:cytoplasm"/>
    <property type="evidence" value="ECO:0007669"/>
    <property type="project" value="TreeGrafter"/>
</dbReference>
<protein>
    <recommendedName>
        <fullName evidence="8">MYND-type domain-containing protein</fullName>
    </recommendedName>
</protein>
<dbReference type="PROSITE" id="PS01360">
    <property type="entry name" value="ZF_MYND_1"/>
    <property type="match status" value="1"/>
</dbReference>
<dbReference type="EMBL" id="LGTL01000002">
    <property type="protein sequence ID" value="KPA85146.1"/>
    <property type="molecule type" value="Genomic_DNA"/>
</dbReference>
<dbReference type="VEuPathDB" id="TriTrypDB:LpyrH10_02_5000"/>
<evidence type="ECO:0000256" key="5">
    <source>
        <dbReference type="ARBA" id="ARBA00022771"/>
    </source>
</evidence>
<dbReference type="InterPro" id="IPR002893">
    <property type="entry name" value="Znf_MYND"/>
</dbReference>
<proteinExistence type="predicted"/>
<evidence type="ECO:0000256" key="6">
    <source>
        <dbReference type="ARBA" id="ARBA00022833"/>
    </source>
</evidence>
<keyword evidence="5" id="KW-0863">Zinc-finger</keyword>
<evidence type="ECO:0000313" key="9">
    <source>
        <dbReference type="EMBL" id="KPA85147.1"/>
    </source>
</evidence>
<dbReference type="Gene3D" id="6.10.140.2220">
    <property type="match status" value="1"/>
</dbReference>
<keyword evidence="2" id="KW-0808">Transferase</keyword>
<organism evidence="9 10">
    <name type="scientific">Leptomonas pyrrhocoris</name>
    <name type="common">Firebug parasite</name>
    <dbReference type="NCBI Taxonomy" id="157538"/>
    <lineage>
        <taxon>Eukaryota</taxon>
        <taxon>Discoba</taxon>
        <taxon>Euglenozoa</taxon>
        <taxon>Kinetoplastea</taxon>
        <taxon>Metakinetoplastina</taxon>
        <taxon>Trypanosomatida</taxon>
        <taxon>Trypanosomatidae</taxon>
        <taxon>Leishmaniinae</taxon>
        <taxon>Leptomonas</taxon>
    </lineage>
</organism>
<dbReference type="GeneID" id="26901821"/>
<feature type="region of interest" description="Disordered" evidence="7">
    <location>
        <begin position="876"/>
        <end position="980"/>
    </location>
</feature>
<dbReference type="GO" id="GO:0005634">
    <property type="term" value="C:nucleus"/>
    <property type="evidence" value="ECO:0007669"/>
    <property type="project" value="TreeGrafter"/>
</dbReference>
<dbReference type="Proteomes" id="UP000037923">
    <property type="component" value="Unassembled WGS sequence"/>
</dbReference>
<accession>A0A0M9G8Y4</accession>
<keyword evidence="6" id="KW-0862">Zinc</keyword>
<dbReference type="AlphaFoldDB" id="A0A0M9G8Y4"/>
<dbReference type="PANTHER" id="PTHR46165:SF2">
    <property type="entry name" value="SET AND MYND DOMAIN-CONTAINING PROTEIN 4"/>
    <property type="match status" value="1"/>
</dbReference>
<reference evidence="9 10" key="1">
    <citation type="submission" date="2015-07" db="EMBL/GenBank/DDBJ databases">
        <title>High-quality genome of monoxenous trypanosomatid Leptomonas pyrrhocoris.</title>
        <authorList>
            <person name="Flegontov P."/>
            <person name="Butenko A."/>
            <person name="Firsov S."/>
            <person name="Vlcek C."/>
            <person name="Logacheva M.D."/>
            <person name="Field M."/>
            <person name="Filatov D."/>
            <person name="Flegontova O."/>
            <person name="Gerasimov E."/>
            <person name="Jackson A.P."/>
            <person name="Kelly S."/>
            <person name="Opperdoes F."/>
            <person name="O'Reilly A."/>
            <person name="Votypka J."/>
            <person name="Yurchenko V."/>
            <person name="Lukes J."/>
        </authorList>
    </citation>
    <scope>NUCLEOTIDE SEQUENCE [LARGE SCALE GENOMIC DNA]</scope>
    <source>
        <strain evidence="9">H10</strain>
    </source>
</reference>
<dbReference type="PANTHER" id="PTHR46165">
    <property type="entry name" value="SET AND MYND DOMAIN-CONTAINING PROTEIN 4"/>
    <property type="match status" value="1"/>
</dbReference>
<dbReference type="InterPro" id="IPR011990">
    <property type="entry name" value="TPR-like_helical_dom_sf"/>
</dbReference>
<dbReference type="RefSeq" id="XP_015663586.1">
    <property type="nucleotide sequence ID" value="XM_015798066.1"/>
</dbReference>
<evidence type="ECO:0000256" key="4">
    <source>
        <dbReference type="ARBA" id="ARBA00022723"/>
    </source>
</evidence>
<feature type="domain" description="MYND-type" evidence="8">
    <location>
        <begin position="425"/>
        <end position="471"/>
    </location>
</feature>
<dbReference type="InterPro" id="IPR046341">
    <property type="entry name" value="SET_dom_sf"/>
</dbReference>
<dbReference type="OrthoDB" id="5945798at2759"/>
<evidence type="ECO:0000256" key="3">
    <source>
        <dbReference type="ARBA" id="ARBA00022691"/>
    </source>
</evidence>
<dbReference type="GO" id="GO:0042826">
    <property type="term" value="F:histone deacetylase binding"/>
    <property type="evidence" value="ECO:0007669"/>
    <property type="project" value="TreeGrafter"/>
</dbReference>
<feature type="compositionally biased region" description="Basic residues" evidence="7">
    <location>
        <begin position="876"/>
        <end position="889"/>
    </location>
</feature>
<dbReference type="InterPro" id="IPR052097">
    <property type="entry name" value="SET-MYND_domain_protein"/>
</dbReference>
<keyword evidence="10" id="KW-1185">Reference proteome</keyword>
<dbReference type="GO" id="GO:0032259">
    <property type="term" value="P:methylation"/>
    <property type="evidence" value="ECO:0007669"/>
    <property type="project" value="UniProtKB-KW"/>
</dbReference>
<evidence type="ECO:0000256" key="1">
    <source>
        <dbReference type="ARBA" id="ARBA00022603"/>
    </source>
</evidence>
<dbReference type="Gene3D" id="1.25.40.10">
    <property type="entry name" value="Tetratricopeptide repeat domain"/>
    <property type="match status" value="1"/>
</dbReference>
<evidence type="ECO:0000256" key="2">
    <source>
        <dbReference type="ARBA" id="ARBA00022679"/>
    </source>
</evidence>
<dbReference type="Gene3D" id="2.170.270.10">
    <property type="entry name" value="SET domain"/>
    <property type="match status" value="1"/>
</dbReference>
<comment type="caution">
    <text evidence="9">The sequence shown here is derived from an EMBL/GenBank/DDBJ whole genome shotgun (WGS) entry which is preliminary data.</text>
</comment>
<dbReference type="SUPFAM" id="SSF82199">
    <property type="entry name" value="SET domain"/>
    <property type="match status" value="1"/>
</dbReference>
<dbReference type="SUPFAM" id="SSF48452">
    <property type="entry name" value="TPR-like"/>
    <property type="match status" value="1"/>
</dbReference>
<evidence type="ECO:0000259" key="8">
    <source>
        <dbReference type="PROSITE" id="PS01360"/>
    </source>
</evidence>
<evidence type="ECO:0000313" key="10">
    <source>
        <dbReference type="Proteomes" id="UP000037923"/>
    </source>
</evidence>
<dbReference type="RefSeq" id="XP_015663585.1">
    <property type="nucleotide sequence ID" value="XM_015798065.1"/>
</dbReference>
<dbReference type="EMBL" id="LGTL01000002">
    <property type="protein sequence ID" value="KPA85147.1"/>
    <property type="molecule type" value="Genomic_DNA"/>
</dbReference>
<dbReference type="GO" id="GO:0008270">
    <property type="term" value="F:zinc ion binding"/>
    <property type="evidence" value="ECO:0007669"/>
    <property type="project" value="UniProtKB-KW"/>
</dbReference>
<sequence>MASKTVAALRQEGNQLFESGKFAEAAGVFRSAVSRFQSDRRSDKAVVDEFVKVAGNLCVCHHAMDDWNTCVSTARELLAIYPIIPKAYAAIGMCIVSRLRQQEAEQQNEDLLNSPNIPPRSGEEVRRDARRYLVKLGGVLCTPDDAHTYLCRAILLSDAQLQVALGPYLETAVRWVSEELLSAGLSLEREYGDGVLGELSALEFSLGDVPALLDTAPVLSEQQSVRVLDANSLALGEGAAAGQRVEELPAVEAEAILRTIREGQLLAHGEESEAGASDSAAAVRQVGPPREPIDFFLSRKPIPVHVCHAERGGIPRGLTLARASGPFAVAQHLQLPLPTDLEPLPVGAAAGVGVDGADGSMAAPMVSLLGGVHLEEEVRHVDPSVDGVTVAGGGGGGVHASSISHAAVAMDTLSSTPESPPLLACNACGAEVNPLTLAGLPPTGCSTCNGVVYCSAACAAAYRPRHERYECALRVVLQARVAALAAAAIAAEQSFTQEEAPLPAGEVVPGAGWDSLDLHRRVLPLCVTVYSGLQSRAAESAAVRARVGLGAQRRLVHCLPSDVADTFTQWIESGHCSELASNTTSDESNGTCEDHEGATGTAAAATITGLPTSTLDGYGESTFDGTSSSSSLSAMELLHAIFFMVRQHGEDHPESRSSSFYAARLLLRHSCEPNCVWSDTLHGILTARYICKGEELTMAVVDHFPQHWPWQIRQKWFVHHHGVPCQCARCLREGADLNDARGTLSNALVEQLLTGDILDHPCPTPAHQHPTHLFHRQVQRLVEQSKSRHCNIPALLRNIDELRAQLRECVLPSHYLLEDLRRALINVAEREGQTATVTSEGQESLFFWEALWSGAVPAKRLQIRVLPSLFECGRRRRIPPTQQRRRRRTSAVAGAGAPPNPTRQEEGAAGGTNATASPSPPPPLDGRRGSGARTPPPFNTRLSGSDGDDDASKARSAAAEAAAVAAQSTPPRTAQPPPLIATKDFSCGRNVVDLFYGSYQTWYM</sequence>
<name>A0A0M9G8Y4_LEPPY</name>
<dbReference type="GO" id="GO:0008168">
    <property type="term" value="F:methyltransferase activity"/>
    <property type="evidence" value="ECO:0007669"/>
    <property type="project" value="UniProtKB-KW"/>
</dbReference>
<dbReference type="Pfam" id="PF01753">
    <property type="entry name" value="zf-MYND"/>
    <property type="match status" value="1"/>
</dbReference>
<keyword evidence="1" id="KW-0489">Methyltransferase</keyword>